<evidence type="ECO:0000256" key="4">
    <source>
        <dbReference type="ARBA" id="ARBA00023242"/>
    </source>
</evidence>
<dbReference type="Pfam" id="PF00046">
    <property type="entry name" value="Homeodomain"/>
    <property type="match status" value="1"/>
</dbReference>
<accession>A0A9Q0MXQ4</accession>
<dbReference type="OrthoDB" id="6159439at2759"/>
<sequence length="209" mass="23855">MNVITSTSSENSSALSSNSTDSPRKPMPMYPQNVLDIQKSNFCFPMPLGMSSFSPAAAYFEHYANAFHKASPRIWPFYPHPYGGYLLPGCNSKRKGGQVRFTPQQTQNLERRFSSHKYLSPEDRRHLAMQLKLSDRQVKTWFQNRRAKWRRSNGTSSESPTSNSMSDSSSAPLNLQVNVKKFIVSNRFCFFIALTERIPISIIHAFPHI</sequence>
<evidence type="ECO:0000256" key="3">
    <source>
        <dbReference type="ARBA" id="ARBA00023155"/>
    </source>
</evidence>
<dbReference type="EMBL" id="WJQU01000003">
    <property type="protein sequence ID" value="KAJ6639906.1"/>
    <property type="molecule type" value="Genomic_DNA"/>
</dbReference>
<comment type="caution">
    <text evidence="9">The sequence shown here is derived from an EMBL/GenBank/DDBJ whole genome shotgun (WGS) entry which is preliminary data.</text>
</comment>
<dbReference type="PRINTS" id="PR00024">
    <property type="entry name" value="HOMEOBOX"/>
</dbReference>
<keyword evidence="3 5" id="KW-0371">Homeobox</keyword>
<feature type="domain" description="Homeobox" evidence="8">
    <location>
        <begin position="92"/>
        <end position="152"/>
    </location>
</feature>
<dbReference type="PANTHER" id="PTHR24324">
    <property type="entry name" value="HOMEOBOX PROTEIN HHEX"/>
    <property type="match status" value="1"/>
</dbReference>
<feature type="compositionally biased region" description="Low complexity" evidence="7">
    <location>
        <begin position="152"/>
        <end position="170"/>
    </location>
</feature>
<protein>
    <submittedName>
        <fullName evidence="9">Hematopoietically-expressed homeobox protein HHEX like</fullName>
    </submittedName>
</protein>
<dbReference type="InterPro" id="IPR017970">
    <property type="entry name" value="Homeobox_CS"/>
</dbReference>
<dbReference type="SUPFAM" id="SSF46689">
    <property type="entry name" value="Homeodomain-like"/>
    <property type="match status" value="1"/>
</dbReference>
<evidence type="ECO:0000256" key="7">
    <source>
        <dbReference type="SAM" id="MobiDB-lite"/>
    </source>
</evidence>
<dbReference type="InterPro" id="IPR001356">
    <property type="entry name" value="HD"/>
</dbReference>
<keyword evidence="10" id="KW-1185">Reference proteome</keyword>
<dbReference type="GO" id="GO:0005634">
    <property type="term" value="C:nucleus"/>
    <property type="evidence" value="ECO:0007669"/>
    <property type="project" value="UniProtKB-SubCell"/>
</dbReference>
<dbReference type="InterPro" id="IPR009057">
    <property type="entry name" value="Homeodomain-like_sf"/>
</dbReference>
<dbReference type="GO" id="GO:0030154">
    <property type="term" value="P:cell differentiation"/>
    <property type="evidence" value="ECO:0007669"/>
    <property type="project" value="TreeGrafter"/>
</dbReference>
<dbReference type="InterPro" id="IPR020479">
    <property type="entry name" value="HD_metazoa"/>
</dbReference>
<proteinExistence type="predicted"/>
<dbReference type="CDD" id="cd00086">
    <property type="entry name" value="homeodomain"/>
    <property type="match status" value="1"/>
</dbReference>
<comment type="subcellular location">
    <subcellularLocation>
        <location evidence="1 5 6">Nucleus</location>
    </subcellularLocation>
</comment>
<evidence type="ECO:0000259" key="8">
    <source>
        <dbReference type="PROSITE" id="PS50071"/>
    </source>
</evidence>
<dbReference type="PROSITE" id="PS00027">
    <property type="entry name" value="HOMEOBOX_1"/>
    <property type="match status" value="1"/>
</dbReference>
<dbReference type="GO" id="GO:0000981">
    <property type="term" value="F:DNA-binding transcription factor activity, RNA polymerase II-specific"/>
    <property type="evidence" value="ECO:0007669"/>
    <property type="project" value="InterPro"/>
</dbReference>
<dbReference type="SMART" id="SM00389">
    <property type="entry name" value="HOX"/>
    <property type="match status" value="1"/>
</dbReference>
<evidence type="ECO:0000256" key="6">
    <source>
        <dbReference type="RuleBase" id="RU000682"/>
    </source>
</evidence>
<dbReference type="AlphaFoldDB" id="A0A9Q0MXQ4"/>
<evidence type="ECO:0000313" key="9">
    <source>
        <dbReference type="EMBL" id="KAJ6639906.1"/>
    </source>
</evidence>
<evidence type="ECO:0000256" key="2">
    <source>
        <dbReference type="ARBA" id="ARBA00023125"/>
    </source>
</evidence>
<evidence type="ECO:0000313" key="10">
    <source>
        <dbReference type="Proteomes" id="UP001151699"/>
    </source>
</evidence>
<name>A0A9Q0MXQ4_9DIPT</name>
<organism evidence="9 10">
    <name type="scientific">Pseudolycoriella hygida</name>
    <dbReference type="NCBI Taxonomy" id="35572"/>
    <lineage>
        <taxon>Eukaryota</taxon>
        <taxon>Metazoa</taxon>
        <taxon>Ecdysozoa</taxon>
        <taxon>Arthropoda</taxon>
        <taxon>Hexapoda</taxon>
        <taxon>Insecta</taxon>
        <taxon>Pterygota</taxon>
        <taxon>Neoptera</taxon>
        <taxon>Endopterygota</taxon>
        <taxon>Diptera</taxon>
        <taxon>Nematocera</taxon>
        <taxon>Sciaroidea</taxon>
        <taxon>Sciaridae</taxon>
        <taxon>Pseudolycoriella</taxon>
    </lineage>
</organism>
<dbReference type="PANTHER" id="PTHR24324:SF5">
    <property type="entry name" value="HEMATOPOIETICALLY-EXPRESSED HOMEOBOX PROTEIN HHEX"/>
    <property type="match status" value="1"/>
</dbReference>
<evidence type="ECO:0000256" key="5">
    <source>
        <dbReference type="PROSITE-ProRule" id="PRU00108"/>
    </source>
</evidence>
<keyword evidence="2 5" id="KW-0238">DNA-binding</keyword>
<evidence type="ECO:0000256" key="1">
    <source>
        <dbReference type="ARBA" id="ARBA00004123"/>
    </source>
</evidence>
<feature type="DNA-binding region" description="Homeobox" evidence="5">
    <location>
        <begin position="94"/>
        <end position="153"/>
    </location>
</feature>
<dbReference type="GO" id="GO:0000978">
    <property type="term" value="F:RNA polymerase II cis-regulatory region sequence-specific DNA binding"/>
    <property type="evidence" value="ECO:0007669"/>
    <property type="project" value="TreeGrafter"/>
</dbReference>
<feature type="compositionally biased region" description="Low complexity" evidence="7">
    <location>
        <begin position="1"/>
        <end position="21"/>
    </location>
</feature>
<dbReference type="InterPro" id="IPR051000">
    <property type="entry name" value="Homeobox_DNA-bind_prot"/>
</dbReference>
<reference evidence="9" key="1">
    <citation type="submission" date="2022-07" db="EMBL/GenBank/DDBJ databases">
        <authorList>
            <person name="Trinca V."/>
            <person name="Uliana J.V.C."/>
            <person name="Torres T.T."/>
            <person name="Ward R.J."/>
            <person name="Monesi N."/>
        </authorList>
    </citation>
    <scope>NUCLEOTIDE SEQUENCE</scope>
    <source>
        <strain evidence="9">HSMRA1968</strain>
        <tissue evidence="9">Whole embryos</tissue>
    </source>
</reference>
<dbReference type="Gene3D" id="1.10.10.60">
    <property type="entry name" value="Homeodomain-like"/>
    <property type="match status" value="1"/>
</dbReference>
<dbReference type="PROSITE" id="PS50071">
    <property type="entry name" value="HOMEOBOX_2"/>
    <property type="match status" value="1"/>
</dbReference>
<dbReference type="Proteomes" id="UP001151699">
    <property type="component" value="Chromosome X"/>
</dbReference>
<keyword evidence="4 5" id="KW-0539">Nucleus</keyword>
<feature type="region of interest" description="Disordered" evidence="7">
    <location>
        <begin position="147"/>
        <end position="171"/>
    </location>
</feature>
<gene>
    <name evidence="9" type="primary">hhex</name>
    <name evidence="9" type="ORF">Bhyg_12653</name>
</gene>
<feature type="region of interest" description="Disordered" evidence="7">
    <location>
        <begin position="1"/>
        <end position="30"/>
    </location>
</feature>